<organism evidence="2 3">
    <name type="scientific">Panicum virgatum</name>
    <name type="common">Blackwell switchgrass</name>
    <dbReference type="NCBI Taxonomy" id="38727"/>
    <lineage>
        <taxon>Eukaryota</taxon>
        <taxon>Viridiplantae</taxon>
        <taxon>Streptophyta</taxon>
        <taxon>Embryophyta</taxon>
        <taxon>Tracheophyta</taxon>
        <taxon>Spermatophyta</taxon>
        <taxon>Magnoliopsida</taxon>
        <taxon>Liliopsida</taxon>
        <taxon>Poales</taxon>
        <taxon>Poaceae</taxon>
        <taxon>PACMAD clade</taxon>
        <taxon>Panicoideae</taxon>
        <taxon>Panicodae</taxon>
        <taxon>Paniceae</taxon>
        <taxon>Panicinae</taxon>
        <taxon>Panicum</taxon>
        <taxon>Panicum sect. Hiantes</taxon>
    </lineage>
</organism>
<accession>A0A8T0UMZ2</accession>
<feature type="compositionally biased region" description="Pro residues" evidence="1">
    <location>
        <begin position="50"/>
        <end position="65"/>
    </location>
</feature>
<keyword evidence="3" id="KW-1185">Reference proteome</keyword>
<feature type="compositionally biased region" description="Basic residues" evidence="1">
    <location>
        <begin position="205"/>
        <end position="218"/>
    </location>
</feature>
<feature type="region of interest" description="Disordered" evidence="1">
    <location>
        <begin position="205"/>
        <end position="331"/>
    </location>
</feature>
<evidence type="ECO:0000256" key="1">
    <source>
        <dbReference type="SAM" id="MobiDB-lite"/>
    </source>
</evidence>
<feature type="compositionally biased region" description="Low complexity" evidence="1">
    <location>
        <begin position="96"/>
        <end position="108"/>
    </location>
</feature>
<evidence type="ECO:0000313" key="2">
    <source>
        <dbReference type="EMBL" id="KAG2623365.1"/>
    </source>
</evidence>
<evidence type="ECO:0000313" key="3">
    <source>
        <dbReference type="Proteomes" id="UP000823388"/>
    </source>
</evidence>
<feature type="compositionally biased region" description="Low complexity" evidence="1">
    <location>
        <begin position="239"/>
        <end position="262"/>
    </location>
</feature>
<protein>
    <submittedName>
        <fullName evidence="2">Uncharacterized protein</fullName>
    </submittedName>
</protein>
<name>A0A8T0UMZ2_PANVG</name>
<feature type="compositionally biased region" description="Low complexity" evidence="1">
    <location>
        <begin position="160"/>
        <end position="174"/>
    </location>
</feature>
<feature type="compositionally biased region" description="Low complexity" evidence="1">
    <location>
        <begin position="77"/>
        <end position="86"/>
    </location>
</feature>
<feature type="compositionally biased region" description="Basic residues" evidence="1">
    <location>
        <begin position="267"/>
        <end position="277"/>
    </location>
</feature>
<gene>
    <name evidence="2" type="ORF">PVAP13_3KG056527</name>
</gene>
<proteinExistence type="predicted"/>
<feature type="compositionally biased region" description="Low complexity" evidence="1">
    <location>
        <begin position="38"/>
        <end position="49"/>
    </location>
</feature>
<sequence length="331" mass="35029">MWGPYPSRLRLRLPLAGGAPCSLGASSLSGEQGPGPPSLRLLSLPAASCPSPPFLPRPRAVPSPPAAGARGWRRARALPAAAARAQGQRRRHARPDPMAATAARAAPSSLPPPLAARSRPLLLPPSRRFLPAAMGLGSGGRAGARLAAAADARRPPRPRAPAASRPPSLRPLLPAPLSLSELSRTPPLRPLLARRCCSLLGPRARARRGLLRPPRRGSARPPPSSSLAQRSRAPRRPRAAPFLLRRPHSARLSSACSRSAAAEPRRQTCHPRGHGGRHSPSPAPSVAQRRHGKDAAAEAREGRRRRGWGGREREAVHVGSKSMSDPSWPST</sequence>
<reference evidence="2" key="1">
    <citation type="submission" date="2020-05" db="EMBL/GenBank/DDBJ databases">
        <title>WGS assembly of Panicum virgatum.</title>
        <authorList>
            <person name="Lovell J.T."/>
            <person name="Jenkins J."/>
            <person name="Shu S."/>
            <person name="Juenger T.E."/>
            <person name="Schmutz J."/>
        </authorList>
    </citation>
    <scope>NUCLEOTIDE SEQUENCE</scope>
    <source>
        <strain evidence="2">AP13</strain>
    </source>
</reference>
<dbReference type="Proteomes" id="UP000823388">
    <property type="component" value="Chromosome 3K"/>
</dbReference>
<feature type="compositionally biased region" description="Polar residues" evidence="1">
    <location>
        <begin position="321"/>
        <end position="331"/>
    </location>
</feature>
<dbReference type="AlphaFoldDB" id="A0A8T0UMZ2"/>
<comment type="caution">
    <text evidence="2">The sequence shown here is derived from an EMBL/GenBank/DDBJ whole genome shotgun (WGS) entry which is preliminary data.</text>
</comment>
<feature type="region of interest" description="Disordered" evidence="1">
    <location>
        <begin position="145"/>
        <end position="174"/>
    </location>
</feature>
<feature type="region of interest" description="Disordered" evidence="1">
    <location>
        <begin position="21"/>
        <end position="113"/>
    </location>
</feature>
<dbReference type="EMBL" id="CM029041">
    <property type="protein sequence ID" value="KAG2623365.1"/>
    <property type="molecule type" value="Genomic_DNA"/>
</dbReference>